<evidence type="ECO:0000256" key="3">
    <source>
        <dbReference type="ARBA" id="ARBA00023274"/>
    </source>
</evidence>
<dbReference type="EMBL" id="MHOS01000025">
    <property type="protein sequence ID" value="OGZ68131.1"/>
    <property type="molecule type" value="Genomic_DNA"/>
</dbReference>
<dbReference type="STRING" id="1802206.A3D35_00965"/>
<dbReference type="PANTHER" id="PTHR10986">
    <property type="entry name" value="39S RIBOSOMAL PROTEIN L20"/>
    <property type="match status" value="1"/>
</dbReference>
<dbReference type="Proteomes" id="UP000176421">
    <property type="component" value="Unassembled WGS sequence"/>
</dbReference>
<comment type="caution">
    <text evidence="7">The sequence shown here is derived from an EMBL/GenBank/DDBJ whole genome shotgun (WGS) entry which is preliminary data.</text>
</comment>
<dbReference type="Pfam" id="PF00453">
    <property type="entry name" value="Ribosomal_L20"/>
    <property type="match status" value="1"/>
</dbReference>
<keyword evidence="5 6" id="KW-0694">RNA-binding</keyword>
<dbReference type="Gene3D" id="1.10.1900.20">
    <property type="entry name" value="Ribosomal protein L20"/>
    <property type="match status" value="1"/>
</dbReference>
<proteinExistence type="inferred from homology"/>
<comment type="function">
    <text evidence="5 6">Binds directly to 23S ribosomal RNA and is necessary for the in vitro assembly process of the 50S ribosomal subunit. It is not involved in the protein synthesizing functions of that subunit.</text>
</comment>
<name>A0A1G2I128_9BACT</name>
<dbReference type="GO" id="GO:0000027">
    <property type="term" value="P:ribosomal large subunit assembly"/>
    <property type="evidence" value="ECO:0007669"/>
    <property type="project" value="UniProtKB-UniRule"/>
</dbReference>
<protein>
    <recommendedName>
        <fullName evidence="4 5">Large ribosomal subunit protein bL20</fullName>
    </recommendedName>
</protein>
<evidence type="ECO:0000313" key="8">
    <source>
        <dbReference type="Proteomes" id="UP000176421"/>
    </source>
</evidence>
<evidence type="ECO:0000313" key="7">
    <source>
        <dbReference type="EMBL" id="OGZ68131.1"/>
    </source>
</evidence>
<organism evidence="7 8">
    <name type="scientific">Candidatus Staskawiczbacteria bacterium RIFCSPHIGHO2_02_FULL_34_9</name>
    <dbReference type="NCBI Taxonomy" id="1802206"/>
    <lineage>
        <taxon>Bacteria</taxon>
        <taxon>Candidatus Staskawicziibacteriota</taxon>
    </lineage>
</organism>
<dbReference type="AlphaFoldDB" id="A0A1G2I128"/>
<dbReference type="InterPro" id="IPR005813">
    <property type="entry name" value="Ribosomal_bL20"/>
</dbReference>
<dbReference type="NCBIfam" id="TIGR01032">
    <property type="entry name" value="rplT_bact"/>
    <property type="match status" value="1"/>
</dbReference>
<evidence type="ECO:0000256" key="2">
    <source>
        <dbReference type="ARBA" id="ARBA00022980"/>
    </source>
</evidence>
<dbReference type="SUPFAM" id="SSF74731">
    <property type="entry name" value="Ribosomal protein L20"/>
    <property type="match status" value="1"/>
</dbReference>
<dbReference type="CDD" id="cd07026">
    <property type="entry name" value="Ribosomal_L20"/>
    <property type="match status" value="1"/>
</dbReference>
<dbReference type="HAMAP" id="MF_00382">
    <property type="entry name" value="Ribosomal_bL20"/>
    <property type="match status" value="1"/>
</dbReference>
<dbReference type="FunFam" id="1.10.1900.20:FF:000001">
    <property type="entry name" value="50S ribosomal protein L20"/>
    <property type="match status" value="1"/>
</dbReference>
<accession>A0A1G2I128</accession>
<comment type="similarity">
    <text evidence="1 5 6">Belongs to the bacterial ribosomal protein bL20 family.</text>
</comment>
<dbReference type="Gene3D" id="6.10.160.10">
    <property type="match status" value="1"/>
</dbReference>
<dbReference type="GO" id="GO:0005840">
    <property type="term" value="C:ribosome"/>
    <property type="evidence" value="ECO:0007669"/>
    <property type="project" value="UniProtKB-KW"/>
</dbReference>
<evidence type="ECO:0000256" key="1">
    <source>
        <dbReference type="ARBA" id="ARBA00007698"/>
    </source>
</evidence>
<dbReference type="GO" id="GO:0003735">
    <property type="term" value="F:structural constituent of ribosome"/>
    <property type="evidence" value="ECO:0007669"/>
    <property type="project" value="InterPro"/>
</dbReference>
<dbReference type="GO" id="GO:0006412">
    <property type="term" value="P:translation"/>
    <property type="evidence" value="ECO:0007669"/>
    <property type="project" value="InterPro"/>
</dbReference>
<keyword evidence="5 6" id="KW-0699">rRNA-binding</keyword>
<dbReference type="PRINTS" id="PR00062">
    <property type="entry name" value="RIBOSOMALL20"/>
</dbReference>
<evidence type="ECO:0000256" key="5">
    <source>
        <dbReference type="HAMAP-Rule" id="MF_00382"/>
    </source>
</evidence>
<evidence type="ECO:0000256" key="6">
    <source>
        <dbReference type="RuleBase" id="RU000560"/>
    </source>
</evidence>
<dbReference type="InterPro" id="IPR035566">
    <property type="entry name" value="Ribosomal_protein_bL20_C"/>
</dbReference>
<sequence>MTRVKRGKTANKRRKHLLKHAKGFQFGRKSKYKLAKDALRHAWTYAYRDRKVRKRDFRQLWQLQINEAARKSGTNYSRFINGLKKKNIEIDRKILAELIQEHPEIFQKILEEVASPK</sequence>
<reference evidence="7 8" key="1">
    <citation type="journal article" date="2016" name="Nat. Commun.">
        <title>Thousands of microbial genomes shed light on interconnected biogeochemical processes in an aquifer system.</title>
        <authorList>
            <person name="Anantharaman K."/>
            <person name="Brown C.T."/>
            <person name="Hug L.A."/>
            <person name="Sharon I."/>
            <person name="Castelle C.J."/>
            <person name="Probst A.J."/>
            <person name="Thomas B.C."/>
            <person name="Singh A."/>
            <person name="Wilkins M.J."/>
            <person name="Karaoz U."/>
            <person name="Brodie E.L."/>
            <person name="Williams K.H."/>
            <person name="Hubbard S.S."/>
            <person name="Banfield J.F."/>
        </authorList>
    </citation>
    <scope>NUCLEOTIDE SEQUENCE [LARGE SCALE GENOMIC DNA]</scope>
</reference>
<dbReference type="GO" id="GO:0019843">
    <property type="term" value="F:rRNA binding"/>
    <property type="evidence" value="ECO:0007669"/>
    <property type="project" value="UniProtKB-UniRule"/>
</dbReference>
<keyword evidence="3 5" id="KW-0687">Ribonucleoprotein</keyword>
<dbReference type="GO" id="GO:1990904">
    <property type="term" value="C:ribonucleoprotein complex"/>
    <property type="evidence" value="ECO:0007669"/>
    <property type="project" value="UniProtKB-KW"/>
</dbReference>
<evidence type="ECO:0000256" key="4">
    <source>
        <dbReference type="ARBA" id="ARBA00035172"/>
    </source>
</evidence>
<gene>
    <name evidence="5" type="primary">rplT</name>
    <name evidence="7" type="ORF">A3D35_00965</name>
</gene>
<keyword evidence="2 5" id="KW-0689">Ribosomal protein</keyword>